<evidence type="ECO:0000313" key="4">
    <source>
        <dbReference type="Proteomes" id="UP000072660"/>
    </source>
</evidence>
<organism evidence="3 4">
    <name type="scientific">Ventosimonas gracilis</name>
    <dbReference type="NCBI Taxonomy" id="1680762"/>
    <lineage>
        <taxon>Bacteria</taxon>
        <taxon>Pseudomonadati</taxon>
        <taxon>Pseudomonadota</taxon>
        <taxon>Gammaproteobacteria</taxon>
        <taxon>Pseudomonadales</taxon>
        <taxon>Ventosimonadaceae</taxon>
        <taxon>Ventosimonas</taxon>
    </lineage>
</organism>
<protein>
    <submittedName>
        <fullName evidence="3">Uncharacterized protein</fullName>
    </submittedName>
</protein>
<keyword evidence="2" id="KW-0812">Transmembrane</keyword>
<sequence>MLGSVPVSNVAATEADFPRSKAREAKFAHANERRVTQRRGKSAPSLRAAPKISPYGVAAFAKVVHIGCMLRLVWRNFEQQRGSRLKRGQTLSFGRQA</sequence>
<dbReference type="AlphaFoldDB" id="A0A139SH89"/>
<feature type="transmembrane region" description="Helical" evidence="2">
    <location>
        <begin position="52"/>
        <end position="74"/>
    </location>
</feature>
<comment type="caution">
    <text evidence="3">The sequence shown here is derived from an EMBL/GenBank/DDBJ whole genome shotgun (WGS) entry which is preliminary data.</text>
</comment>
<gene>
    <name evidence="3" type="ORF">AXE65_07930</name>
</gene>
<keyword evidence="2" id="KW-0472">Membrane</keyword>
<accession>A0A139SH89</accession>
<keyword evidence="4" id="KW-1185">Reference proteome</keyword>
<reference evidence="3 4" key="1">
    <citation type="submission" date="2016-02" db="EMBL/GenBank/DDBJ databases">
        <authorList>
            <person name="Wen L."/>
            <person name="He K."/>
            <person name="Yang H."/>
        </authorList>
    </citation>
    <scope>NUCLEOTIDE SEQUENCE [LARGE SCALE GENOMIC DNA]</scope>
    <source>
        <strain evidence="3 4">CV58</strain>
    </source>
</reference>
<dbReference type="EMBL" id="LSZO01000220">
    <property type="protein sequence ID" value="KXU33942.1"/>
    <property type="molecule type" value="Genomic_DNA"/>
</dbReference>
<keyword evidence="2" id="KW-1133">Transmembrane helix</keyword>
<feature type="compositionally biased region" description="Basic and acidic residues" evidence="1">
    <location>
        <begin position="16"/>
        <end position="35"/>
    </location>
</feature>
<name>A0A139SH89_9GAMM</name>
<evidence type="ECO:0000313" key="3">
    <source>
        <dbReference type="EMBL" id="KXU33942.1"/>
    </source>
</evidence>
<evidence type="ECO:0000256" key="1">
    <source>
        <dbReference type="SAM" id="MobiDB-lite"/>
    </source>
</evidence>
<dbReference type="Proteomes" id="UP000072660">
    <property type="component" value="Unassembled WGS sequence"/>
</dbReference>
<proteinExistence type="predicted"/>
<evidence type="ECO:0000256" key="2">
    <source>
        <dbReference type="SAM" id="Phobius"/>
    </source>
</evidence>
<feature type="region of interest" description="Disordered" evidence="1">
    <location>
        <begin position="13"/>
        <end position="47"/>
    </location>
</feature>